<keyword evidence="2" id="KW-1185">Reference proteome</keyword>
<organism evidence="1 2">
    <name type="scientific">Hermetia illucens</name>
    <name type="common">Black soldier fly</name>
    <dbReference type="NCBI Taxonomy" id="343691"/>
    <lineage>
        <taxon>Eukaryota</taxon>
        <taxon>Metazoa</taxon>
        <taxon>Ecdysozoa</taxon>
        <taxon>Arthropoda</taxon>
        <taxon>Hexapoda</taxon>
        <taxon>Insecta</taxon>
        <taxon>Pterygota</taxon>
        <taxon>Neoptera</taxon>
        <taxon>Endopterygota</taxon>
        <taxon>Diptera</taxon>
        <taxon>Brachycera</taxon>
        <taxon>Stratiomyomorpha</taxon>
        <taxon>Stratiomyidae</taxon>
        <taxon>Hermetiinae</taxon>
        <taxon>Hermetia</taxon>
    </lineage>
</organism>
<dbReference type="InParanoid" id="A0A7R8YVY9"/>
<evidence type="ECO:0008006" key="3">
    <source>
        <dbReference type="Google" id="ProtNLM"/>
    </source>
</evidence>
<dbReference type="GO" id="GO:0000138">
    <property type="term" value="C:Golgi trans cisterna"/>
    <property type="evidence" value="ECO:0007669"/>
    <property type="project" value="TreeGrafter"/>
</dbReference>
<name>A0A7R8YVY9_HERIL</name>
<dbReference type="PANTHER" id="PTHR21575:SF12">
    <property type="entry name" value="PROTEIN HID1"/>
    <property type="match status" value="1"/>
</dbReference>
<dbReference type="InterPro" id="IPR026705">
    <property type="entry name" value="Hid-1/Ecm30"/>
</dbReference>
<protein>
    <recommendedName>
        <fullName evidence="3">Protein HID1</fullName>
    </recommendedName>
</protein>
<dbReference type="GO" id="GO:0016020">
    <property type="term" value="C:membrane"/>
    <property type="evidence" value="ECO:0007669"/>
    <property type="project" value="TreeGrafter"/>
</dbReference>
<dbReference type="EMBL" id="LR899012">
    <property type="protein sequence ID" value="CAD7087833.1"/>
    <property type="molecule type" value="Genomic_DNA"/>
</dbReference>
<accession>A0A7R8YVY9</accession>
<sequence>MGNSDSKLNFRKAIVQLTAKNQVIDAKDESFWNQFWSEHGTNPQDVFALIPANEIRMLRDENPGNLATLCYKATERLAHAVDNSCRTQAEQQAVLNCVRLLSRILPYIFEEAEWRNFFWSSLPSGNENDDSTTPLAQSLLNAICDLLFCPDFTVVATKRSGPDKPEELANIDSCEYIWEAGVGFAHSPPKNATMELRRTELLKLLLTCFSETMYRTPNMSEEPNKWIAHFTSADNRHALPLFTSLLNTVSAYDPVGLGVPYNHLLFSDTTEPLVEACLQILIVTLDHDMTLHSSSSAYGDEGFGDNLFINYLSRVHRDEDFQFILKGITRLLNNPLMQSYLPNSTKRLHCHQELLVFFWKICDYNKKFLYFVLKSSDVLDVLVPILYHLNDSRADQSRVGLMHIGVFILLLLSGERNFGVRLNKPYTATVPMDIPVFTGTHADLLITVFHKIIATGHQRLQPLFDCLLTILVNVSPYLKTLSMVASIKLLHLLEAFSTPWFLFSAPSNHHLVFFLLEIFNNIIQYQFDGNSNLVYTIIRKRHVFHALANLPSDMAGIAKCLSARKGGRFKSVTTTVKPEDKSNSEEVDYSDGENKIEIVEESMEGSTPAMPAEPGTLKASLLDTPGIGQMTEKESAHLSALPEYQTDREDCVSNDLAKVSPSKSSPSFKRAVNQRGSIRIAPESNSLPTVWTPTAEWVSSWRAKLPLQTIMRLLQVLVPQVEKICIDKGLTDESEILKFLQHGTLVGLLPVPHPILIRKYQANSGTTAWFRTYMWGVIYLRNVDPAIWYDTEVKLFEIQRV</sequence>
<dbReference type="PANTHER" id="PTHR21575">
    <property type="entry name" value="PROTEIN HID1"/>
    <property type="match status" value="1"/>
</dbReference>
<dbReference type="OMA" id="IFEDDKW"/>
<dbReference type="Pfam" id="PF12722">
    <property type="entry name" value="Hid1"/>
    <property type="match status" value="1"/>
</dbReference>
<dbReference type="Proteomes" id="UP000594454">
    <property type="component" value="Chromosome 4"/>
</dbReference>
<gene>
    <name evidence="1" type="ORF">HERILL_LOCUS10512</name>
</gene>
<proteinExistence type="predicted"/>
<evidence type="ECO:0000313" key="1">
    <source>
        <dbReference type="EMBL" id="CAD7087833.1"/>
    </source>
</evidence>
<dbReference type="OrthoDB" id="432953at2759"/>
<dbReference type="AlphaFoldDB" id="A0A7R8YVY9"/>
<evidence type="ECO:0000313" key="2">
    <source>
        <dbReference type="Proteomes" id="UP000594454"/>
    </source>
</evidence>
<dbReference type="FunCoup" id="A0A7R8YVY9">
    <property type="interactions" value="351"/>
</dbReference>
<dbReference type="GO" id="GO:0005797">
    <property type="term" value="C:Golgi medial cisterna"/>
    <property type="evidence" value="ECO:0007669"/>
    <property type="project" value="TreeGrafter"/>
</dbReference>
<reference evidence="1 2" key="1">
    <citation type="submission" date="2020-11" db="EMBL/GenBank/DDBJ databases">
        <authorList>
            <person name="Wallbank WR R."/>
            <person name="Pardo Diaz C."/>
            <person name="Kozak K."/>
            <person name="Martin S."/>
            <person name="Jiggins C."/>
            <person name="Moest M."/>
            <person name="Warren A I."/>
            <person name="Generalovic N T."/>
            <person name="Byers J.R.P. K."/>
            <person name="Montejo-Kovacevich G."/>
            <person name="Yen C E."/>
        </authorList>
    </citation>
    <scope>NUCLEOTIDE SEQUENCE [LARGE SCALE GENOMIC DNA]</scope>
</reference>